<proteinExistence type="predicted"/>
<feature type="domain" description="GGDEF" evidence="1">
    <location>
        <begin position="68"/>
        <end position="138"/>
    </location>
</feature>
<gene>
    <name evidence="2" type="ORF">H8S22_16080</name>
</gene>
<dbReference type="InterPro" id="IPR000160">
    <property type="entry name" value="GGDEF_dom"/>
</dbReference>
<dbReference type="SUPFAM" id="SSF55073">
    <property type="entry name" value="Nucleotide cyclase"/>
    <property type="match status" value="1"/>
</dbReference>
<keyword evidence="3" id="KW-1185">Reference proteome</keyword>
<dbReference type="SMART" id="SM00267">
    <property type="entry name" value="GGDEF"/>
    <property type="match status" value="1"/>
</dbReference>
<dbReference type="Pfam" id="PF00990">
    <property type="entry name" value="GGDEF"/>
    <property type="match status" value="1"/>
</dbReference>
<dbReference type="NCBIfam" id="TIGR00254">
    <property type="entry name" value="GGDEF"/>
    <property type="match status" value="1"/>
</dbReference>
<dbReference type="EMBL" id="JACOOS010000027">
    <property type="protein sequence ID" value="MBC5679024.1"/>
    <property type="molecule type" value="Genomic_DNA"/>
</dbReference>
<sequence>MFLITLYRNRVLSEYDRIIIGEQYQKIAEINKELNQQVIRDRLTGLFNRSYLETSLKEQFQTVQEKLGNIACMMIDIDYFKQYNDRFGHISGDQCLRTFAGFLEKEVQNRSGSLIRYGGEEFLVFLFGQGAEEAEETV</sequence>
<dbReference type="InterPro" id="IPR050469">
    <property type="entry name" value="Diguanylate_Cyclase"/>
</dbReference>
<evidence type="ECO:0000313" key="2">
    <source>
        <dbReference type="EMBL" id="MBC5679024.1"/>
    </source>
</evidence>
<organism evidence="2 3">
    <name type="scientific">Anaerostipes hominis</name>
    <name type="common">ex Liu et al. 2021</name>
    <dbReference type="NCBI Taxonomy" id="2763018"/>
    <lineage>
        <taxon>Bacteria</taxon>
        <taxon>Bacillati</taxon>
        <taxon>Bacillota</taxon>
        <taxon>Clostridia</taxon>
        <taxon>Lachnospirales</taxon>
        <taxon>Lachnospiraceae</taxon>
        <taxon>Anaerostipes</taxon>
    </lineage>
</organism>
<evidence type="ECO:0000259" key="1">
    <source>
        <dbReference type="PROSITE" id="PS50887"/>
    </source>
</evidence>
<name>A0ABR7FV33_9FIRM</name>
<dbReference type="PANTHER" id="PTHR45138">
    <property type="entry name" value="REGULATORY COMPONENTS OF SENSORY TRANSDUCTION SYSTEM"/>
    <property type="match status" value="1"/>
</dbReference>
<dbReference type="InterPro" id="IPR029787">
    <property type="entry name" value="Nucleotide_cyclase"/>
</dbReference>
<evidence type="ECO:0000313" key="3">
    <source>
        <dbReference type="Proteomes" id="UP000635828"/>
    </source>
</evidence>
<dbReference type="Gene3D" id="3.30.70.270">
    <property type="match status" value="1"/>
</dbReference>
<comment type="caution">
    <text evidence="2">The sequence shown here is derived from an EMBL/GenBank/DDBJ whole genome shotgun (WGS) entry which is preliminary data.</text>
</comment>
<dbReference type="PANTHER" id="PTHR45138:SF9">
    <property type="entry name" value="DIGUANYLATE CYCLASE DGCM-RELATED"/>
    <property type="match status" value="1"/>
</dbReference>
<protein>
    <submittedName>
        <fullName evidence="2">GGDEF domain-containing protein</fullName>
    </submittedName>
</protein>
<accession>A0ABR7FV33</accession>
<dbReference type="InterPro" id="IPR043128">
    <property type="entry name" value="Rev_trsase/Diguanyl_cyclase"/>
</dbReference>
<reference evidence="2 3" key="1">
    <citation type="submission" date="2020-08" db="EMBL/GenBank/DDBJ databases">
        <title>Genome public.</title>
        <authorList>
            <person name="Liu C."/>
            <person name="Sun Q."/>
        </authorList>
    </citation>
    <scope>NUCLEOTIDE SEQUENCE [LARGE SCALE GENOMIC DNA]</scope>
    <source>
        <strain evidence="2 3">NSJ-7</strain>
    </source>
</reference>
<dbReference type="PROSITE" id="PS50887">
    <property type="entry name" value="GGDEF"/>
    <property type="match status" value="1"/>
</dbReference>
<dbReference type="CDD" id="cd01949">
    <property type="entry name" value="GGDEF"/>
    <property type="match status" value="1"/>
</dbReference>
<dbReference type="Proteomes" id="UP000635828">
    <property type="component" value="Unassembled WGS sequence"/>
</dbReference>